<dbReference type="InterPro" id="IPR001650">
    <property type="entry name" value="Helicase_C-like"/>
</dbReference>
<comment type="subcellular location">
    <subcellularLocation>
        <location evidence="1">Nucleus</location>
    </subcellularLocation>
</comment>
<dbReference type="CDD" id="cd18793">
    <property type="entry name" value="SF2_C_SNF"/>
    <property type="match status" value="1"/>
</dbReference>
<feature type="domain" description="Helicase ATP-binding" evidence="9">
    <location>
        <begin position="843"/>
        <end position="1010"/>
    </location>
</feature>
<evidence type="ECO:0000256" key="8">
    <source>
        <dbReference type="SAM" id="MobiDB-lite"/>
    </source>
</evidence>
<dbReference type="AlphaFoldDB" id="A0A2G2VNW0"/>
<evidence type="ECO:0000313" key="13">
    <source>
        <dbReference type="Proteomes" id="UP000224567"/>
    </source>
</evidence>
<evidence type="ECO:0000256" key="4">
    <source>
        <dbReference type="ARBA" id="ARBA00022806"/>
    </source>
</evidence>
<dbReference type="FunFam" id="3.40.50.300:FF:000871">
    <property type="entry name" value="Chromatin structure-remodeling complex protein SYD"/>
    <property type="match status" value="1"/>
</dbReference>
<feature type="domain" description="Helicase C-terminal" evidence="10">
    <location>
        <begin position="1153"/>
        <end position="1250"/>
    </location>
</feature>
<keyword evidence="7" id="KW-0175">Coiled coil</keyword>
<evidence type="ECO:0000256" key="3">
    <source>
        <dbReference type="ARBA" id="ARBA00022801"/>
    </source>
</evidence>
<evidence type="ECO:0000256" key="5">
    <source>
        <dbReference type="ARBA" id="ARBA00022840"/>
    </source>
</evidence>
<feature type="coiled-coil region" evidence="7">
    <location>
        <begin position="637"/>
        <end position="664"/>
    </location>
</feature>
<evidence type="ECO:0000313" key="12">
    <source>
        <dbReference type="EMBL" id="PHT34651.1"/>
    </source>
</evidence>
<evidence type="ECO:0000256" key="1">
    <source>
        <dbReference type="ARBA" id="ARBA00004123"/>
    </source>
</evidence>
<gene>
    <name evidence="12" type="ORF">CQW23_26451</name>
</gene>
<feature type="coiled-coil region" evidence="7">
    <location>
        <begin position="745"/>
        <end position="772"/>
    </location>
</feature>
<dbReference type="InterPro" id="IPR014012">
    <property type="entry name" value="HSA_dom"/>
</dbReference>
<dbReference type="FunFam" id="3.40.50.10810:FF:000016">
    <property type="entry name" value="Chromatin structure-remodeling complex protein SYD"/>
    <property type="match status" value="1"/>
</dbReference>
<dbReference type="Gene3D" id="3.40.50.300">
    <property type="entry name" value="P-loop containing nucleotide triphosphate hydrolases"/>
    <property type="match status" value="1"/>
</dbReference>
<feature type="non-terminal residue" evidence="12">
    <location>
        <position position="1250"/>
    </location>
</feature>
<dbReference type="GO" id="GO:0005634">
    <property type="term" value="C:nucleus"/>
    <property type="evidence" value="ECO:0007669"/>
    <property type="project" value="UniProtKB-SubCell"/>
</dbReference>
<dbReference type="PROSITE" id="PS51194">
    <property type="entry name" value="HELICASE_CTER"/>
    <property type="match status" value="1"/>
</dbReference>
<organism evidence="12 13">
    <name type="scientific">Capsicum baccatum</name>
    <name type="common">Peruvian pepper</name>
    <dbReference type="NCBI Taxonomy" id="33114"/>
    <lineage>
        <taxon>Eukaryota</taxon>
        <taxon>Viridiplantae</taxon>
        <taxon>Streptophyta</taxon>
        <taxon>Embryophyta</taxon>
        <taxon>Tracheophyta</taxon>
        <taxon>Spermatophyta</taxon>
        <taxon>Magnoliopsida</taxon>
        <taxon>eudicotyledons</taxon>
        <taxon>Gunneridae</taxon>
        <taxon>Pentapetalae</taxon>
        <taxon>asterids</taxon>
        <taxon>lamiids</taxon>
        <taxon>Solanales</taxon>
        <taxon>Solanaceae</taxon>
        <taxon>Solanoideae</taxon>
        <taxon>Capsiceae</taxon>
        <taxon>Capsicum</taxon>
    </lineage>
</organism>
<dbReference type="STRING" id="33114.A0A2G2VNW0"/>
<dbReference type="EMBL" id="MLFT02000011">
    <property type="protein sequence ID" value="PHT34651.1"/>
    <property type="molecule type" value="Genomic_DNA"/>
</dbReference>
<sequence length="1250" mass="141713">MANPHNVELEAAKFLHKLIQESKDEPTKLATKLYVILQHMRSSGKENSMPYQVISRAMETVVKQHGLDIEALMSARLPMSAAAQVGEAASSLVAGSSQRPGITRDSKANLLGNEMVKPDAYASSSAVSGPSGSGHGIYQACAPHISGTGAKVPVMAPSATNSSQLVEPGISSQMQFGSPSIDNHGYAAKLHKGGSTEPLSGSTSVDLVAGRTSAGRAVEQEGGSQGGMPNHVLEKSVLRSETIRDAGKLPIAAQAPVSAMPFKEHHLKQLRAQCLVFLAFRNGLIPKKPHLEIALGNVYPKEDRRELVDHKGREQLVTDQGCASEVTRTVGGAGETDKLFSGPTPSGVLAETNSSMEAENTNLMEDNGQLDPTGHADERRPQRKMRMIQDAEVPIQDATESQASALRGVPTDSKSLPPYNHEHAPANTEQFGMFPQVSSFMGTSKQMTVNTHVSGPLMKDNQNLVDSNAPGNRHADSNLPSLPLRQQWKSVPGVTNQSPAILQVKDSNIMLKNLSQVQETDQDDENISASTDRLSSPRHTMMEKWILDRQKRKRISEQKWSEKQHKTEERIAACAEKLKESVSSSKDISAKTKSVIELKKLQLLELQRRIRSEILNDFFKPIATDMERLKSIKKHRIGRKSKQFERYEQRMKEERQKRIRERQKEFFSEVEVHRERLEDIFKMKRERWKGFNKYVKEFHKRKERIHREKIDRIQREKINLLKINDVEGYLRMVQDAKSDRVKQLLKETEKYLQKLGSRLKQAKSTAKKFEADMGDNRNSGVVEEDEINFGDEDETDQAKHYLESNEKYYMMAHSVKETIAEQPNSLKGGKLREYQMNGLRWLVSLYNNHLNGILADEMGLGKTVQVISLMCYLMETKNDRGPFLVVVPSSVLPGWESEISFWAPDMLKIVYSGPPEERRKLFKERIVHQKFNVLLTTYEYLMNKHDRPKLSKVHWHYIIIDEGHRIKNASCKLNADLKHYRSNHRLLLTGTPLQNNLEELWALLNFLLPNIFNSSEDFSQWFNKPFESGDSSPDEALLSEEENLLVINRLHQVLRPFVLRRLKHKVENELPSKIERLVRCEASSYQKLLMKRVEDNLGAFGTSKARSVHNSVMELRNICNHPYLSQLHVEEVHELIPKHYLPTIVRLCGKLEMLDRLLPKLKATNHRVLLFSTMTRLLDVMEDYLCWKQYKYLRLDGHTSGGDRGALIDKFNQPNSPFFIFLLSIRAGGVGVNLQAADTVIIFDTDWNPQ</sequence>
<evidence type="ECO:0000256" key="2">
    <source>
        <dbReference type="ARBA" id="ARBA00022741"/>
    </source>
</evidence>
<reference evidence="12 13" key="1">
    <citation type="journal article" date="2017" name="Genome Biol.">
        <title>New reference genome sequences of hot pepper reveal the massive evolution of plant disease-resistance genes by retroduplication.</title>
        <authorList>
            <person name="Kim S."/>
            <person name="Park J."/>
            <person name="Yeom S.I."/>
            <person name="Kim Y.M."/>
            <person name="Seo E."/>
            <person name="Kim K.T."/>
            <person name="Kim M.S."/>
            <person name="Lee J.M."/>
            <person name="Cheong K."/>
            <person name="Shin H.S."/>
            <person name="Kim S.B."/>
            <person name="Han K."/>
            <person name="Lee J."/>
            <person name="Park M."/>
            <person name="Lee H.A."/>
            <person name="Lee H.Y."/>
            <person name="Lee Y."/>
            <person name="Oh S."/>
            <person name="Lee J.H."/>
            <person name="Choi E."/>
            <person name="Choi E."/>
            <person name="Lee S.E."/>
            <person name="Jeon J."/>
            <person name="Kim H."/>
            <person name="Choi G."/>
            <person name="Song H."/>
            <person name="Lee J."/>
            <person name="Lee S.C."/>
            <person name="Kwon J.K."/>
            <person name="Lee H.Y."/>
            <person name="Koo N."/>
            <person name="Hong Y."/>
            <person name="Kim R.W."/>
            <person name="Kang W.H."/>
            <person name="Huh J.H."/>
            <person name="Kang B.C."/>
            <person name="Yang T.J."/>
            <person name="Lee Y.H."/>
            <person name="Bennetzen J.L."/>
            <person name="Choi D."/>
        </authorList>
    </citation>
    <scope>NUCLEOTIDE SEQUENCE [LARGE SCALE GENOMIC DNA]</scope>
    <source>
        <strain evidence="13">cv. PBC81</strain>
    </source>
</reference>
<reference evidence="13" key="2">
    <citation type="journal article" date="2017" name="J. Anim. Genet.">
        <title>Multiple reference genome sequences of hot pepper reveal the massive evolution of plant disease resistance genes by retroduplication.</title>
        <authorList>
            <person name="Kim S."/>
            <person name="Park J."/>
            <person name="Yeom S.-I."/>
            <person name="Kim Y.-M."/>
            <person name="Seo E."/>
            <person name="Kim K.-T."/>
            <person name="Kim M.-S."/>
            <person name="Lee J.M."/>
            <person name="Cheong K."/>
            <person name="Shin H.-S."/>
            <person name="Kim S.-B."/>
            <person name="Han K."/>
            <person name="Lee J."/>
            <person name="Park M."/>
            <person name="Lee H.-A."/>
            <person name="Lee H.-Y."/>
            <person name="Lee Y."/>
            <person name="Oh S."/>
            <person name="Lee J.H."/>
            <person name="Choi E."/>
            <person name="Choi E."/>
            <person name="Lee S.E."/>
            <person name="Jeon J."/>
            <person name="Kim H."/>
            <person name="Choi G."/>
            <person name="Song H."/>
            <person name="Lee J."/>
            <person name="Lee S.-C."/>
            <person name="Kwon J.-K."/>
            <person name="Lee H.-Y."/>
            <person name="Koo N."/>
            <person name="Hong Y."/>
            <person name="Kim R.W."/>
            <person name="Kang W.-H."/>
            <person name="Huh J.H."/>
            <person name="Kang B.-C."/>
            <person name="Yang T.-J."/>
            <person name="Lee Y.-H."/>
            <person name="Bennetzen J.L."/>
            <person name="Choi D."/>
        </authorList>
    </citation>
    <scope>NUCLEOTIDE SEQUENCE [LARGE SCALE GENOMIC DNA]</scope>
    <source>
        <strain evidence="13">cv. PBC81</strain>
    </source>
</reference>
<keyword evidence="6" id="KW-0539">Nucleus</keyword>
<dbReference type="InterPro" id="IPR049730">
    <property type="entry name" value="SNF2/RAD54-like_C"/>
</dbReference>
<dbReference type="PROSITE" id="PS51192">
    <property type="entry name" value="HELICASE_ATP_BIND_1"/>
    <property type="match status" value="1"/>
</dbReference>
<protein>
    <submittedName>
        <fullName evidence="12">Chromatin structure-remodeling complex protein SYD</fullName>
    </submittedName>
</protein>
<comment type="caution">
    <text evidence="12">The sequence shown here is derived from an EMBL/GenBank/DDBJ whole genome shotgun (WGS) entry which is preliminary data.</text>
</comment>
<evidence type="ECO:0000256" key="6">
    <source>
        <dbReference type="ARBA" id="ARBA00023242"/>
    </source>
</evidence>
<dbReference type="SMART" id="SM00490">
    <property type="entry name" value="HELICc"/>
    <property type="match status" value="1"/>
</dbReference>
<dbReference type="InterPro" id="IPR014001">
    <property type="entry name" value="Helicase_ATP-bd"/>
</dbReference>
<dbReference type="GO" id="GO:0016787">
    <property type="term" value="F:hydrolase activity"/>
    <property type="evidence" value="ECO:0007669"/>
    <property type="project" value="UniProtKB-KW"/>
</dbReference>
<name>A0A2G2VNW0_CAPBA</name>
<feature type="region of interest" description="Disordered" evidence="8">
    <location>
        <begin position="400"/>
        <end position="419"/>
    </location>
</feature>
<proteinExistence type="predicted"/>
<dbReference type="OrthoDB" id="5857104at2759"/>
<dbReference type="InterPro" id="IPR038718">
    <property type="entry name" value="SNF2-like_sf"/>
</dbReference>
<keyword evidence="3" id="KW-0378">Hydrolase</keyword>
<dbReference type="Pfam" id="PF00176">
    <property type="entry name" value="SNF2-rel_dom"/>
    <property type="match status" value="1"/>
</dbReference>
<dbReference type="GO" id="GO:0005524">
    <property type="term" value="F:ATP binding"/>
    <property type="evidence" value="ECO:0007669"/>
    <property type="project" value="UniProtKB-KW"/>
</dbReference>
<dbReference type="CDD" id="cd17996">
    <property type="entry name" value="DEXHc_SMARCA2_SMARCA4"/>
    <property type="match status" value="1"/>
</dbReference>
<dbReference type="Gene3D" id="3.40.50.10810">
    <property type="entry name" value="Tandem AAA-ATPase domain"/>
    <property type="match status" value="1"/>
</dbReference>
<dbReference type="InterPro" id="IPR000330">
    <property type="entry name" value="SNF2_N"/>
</dbReference>
<dbReference type="SMART" id="SM00487">
    <property type="entry name" value="DEXDc"/>
    <property type="match status" value="1"/>
</dbReference>
<dbReference type="InterPro" id="IPR027417">
    <property type="entry name" value="P-loop_NTPase"/>
</dbReference>
<dbReference type="PROSITE" id="PS51204">
    <property type="entry name" value="HSA"/>
    <property type="match status" value="1"/>
</dbReference>
<keyword evidence="2" id="KW-0547">Nucleotide-binding</keyword>
<evidence type="ECO:0000259" key="11">
    <source>
        <dbReference type="PROSITE" id="PS51204"/>
    </source>
</evidence>
<evidence type="ECO:0000259" key="10">
    <source>
        <dbReference type="PROSITE" id="PS51194"/>
    </source>
</evidence>
<keyword evidence="13" id="KW-1185">Reference proteome</keyword>
<keyword evidence="4" id="KW-0347">Helicase</keyword>
<evidence type="ECO:0000259" key="9">
    <source>
        <dbReference type="PROSITE" id="PS51192"/>
    </source>
</evidence>
<feature type="domain" description="HSA" evidence="11">
    <location>
        <begin position="649"/>
        <end position="723"/>
    </location>
</feature>
<evidence type="ECO:0000256" key="7">
    <source>
        <dbReference type="SAM" id="Coils"/>
    </source>
</evidence>
<dbReference type="SUPFAM" id="SSF52540">
    <property type="entry name" value="P-loop containing nucleoside triphosphate hydrolases"/>
    <property type="match status" value="2"/>
</dbReference>
<dbReference type="PANTHER" id="PTHR10799">
    <property type="entry name" value="SNF2/RAD54 HELICASE FAMILY"/>
    <property type="match status" value="1"/>
</dbReference>
<accession>A0A2G2VNW0</accession>
<keyword evidence="5" id="KW-0067">ATP-binding</keyword>
<dbReference type="GO" id="GO:0004386">
    <property type="term" value="F:helicase activity"/>
    <property type="evidence" value="ECO:0007669"/>
    <property type="project" value="UniProtKB-KW"/>
</dbReference>
<dbReference type="Proteomes" id="UP000224567">
    <property type="component" value="Unassembled WGS sequence"/>
</dbReference>
<dbReference type="Pfam" id="PF00271">
    <property type="entry name" value="Helicase_C"/>
    <property type="match status" value="1"/>
</dbReference>